<evidence type="ECO:0000313" key="2">
    <source>
        <dbReference type="EMBL" id="ACF85970.1"/>
    </source>
</evidence>
<sequence length="125" mass="14960">MALTLRATSVWRRMTTTTRRRTTRREKKGRRERRRAMRMMERKKMMRTVKGTTKKKVMRRLRTKTAKLRMTSLTQTQKTRRTSKARQDLPCQIRGKGITRMMPMDTSKTVRESSIFLNFGNVPVH</sequence>
<feature type="compositionally biased region" description="Basic residues" evidence="1">
    <location>
        <begin position="18"/>
        <end position="34"/>
    </location>
</feature>
<dbReference type="HOGENOM" id="CLU_1995923_0_0_1"/>
<dbReference type="EMBL" id="BT040965">
    <property type="protein sequence ID" value="ACF85970.1"/>
    <property type="molecule type" value="mRNA"/>
</dbReference>
<dbReference type="OrthoDB" id="2160613at2759"/>
<dbReference type="AlphaFoldDB" id="B4FV27"/>
<dbReference type="KEGG" id="zma:100286286"/>
<feature type="region of interest" description="Disordered" evidence="1">
    <location>
        <begin position="14"/>
        <end position="34"/>
    </location>
</feature>
<proteinExistence type="evidence at transcript level"/>
<accession>B4FV27</accession>
<organism evidence="2">
    <name type="scientific">Zea mays</name>
    <name type="common">Maize</name>
    <dbReference type="NCBI Taxonomy" id="4577"/>
    <lineage>
        <taxon>Eukaryota</taxon>
        <taxon>Viridiplantae</taxon>
        <taxon>Streptophyta</taxon>
        <taxon>Embryophyta</taxon>
        <taxon>Tracheophyta</taxon>
        <taxon>Spermatophyta</taxon>
        <taxon>Magnoliopsida</taxon>
        <taxon>Liliopsida</taxon>
        <taxon>Poales</taxon>
        <taxon>Poaceae</taxon>
        <taxon>PACMAD clade</taxon>
        <taxon>Panicoideae</taxon>
        <taxon>Andropogonodae</taxon>
        <taxon>Andropogoneae</taxon>
        <taxon>Tripsacinae</taxon>
        <taxon>Zea</taxon>
    </lineage>
</organism>
<feature type="region of interest" description="Disordered" evidence="1">
    <location>
        <begin position="71"/>
        <end position="91"/>
    </location>
</feature>
<dbReference type="RefSeq" id="NP_001152684.2">
    <property type="nucleotide sequence ID" value="NM_001159212.2"/>
</dbReference>
<protein>
    <submittedName>
        <fullName evidence="2">Uncharacterized protein</fullName>
    </submittedName>
</protein>
<reference evidence="2" key="1">
    <citation type="journal article" date="2009" name="PLoS Genet.">
        <title>Sequencing, mapping, and analysis of 27,455 maize full-length cDNAs.</title>
        <authorList>
            <person name="Soderlund C."/>
            <person name="Descour A."/>
            <person name="Kudrna D."/>
            <person name="Bomhoff M."/>
            <person name="Boyd L."/>
            <person name="Currie J."/>
            <person name="Angelova A."/>
            <person name="Collura K."/>
            <person name="Wissotski M."/>
            <person name="Ashley E."/>
            <person name="Morrow D."/>
            <person name="Fernandes J."/>
            <person name="Walbot V."/>
            <person name="Yu Y."/>
        </authorList>
    </citation>
    <scope>NUCLEOTIDE SEQUENCE</scope>
    <source>
        <strain evidence="2">B73</strain>
    </source>
</reference>
<name>B4FV27_MAIZE</name>
<dbReference type="GeneID" id="100286286"/>
<evidence type="ECO:0000256" key="1">
    <source>
        <dbReference type="SAM" id="MobiDB-lite"/>
    </source>
</evidence>